<dbReference type="AlphaFoldDB" id="A0A177EDH8"/>
<gene>
    <name evidence="1" type="ORF">NEDG_01188</name>
</gene>
<dbReference type="Gene3D" id="3.40.1000.50">
    <property type="entry name" value="Repressor of RNA polymerase III transcription Maf1"/>
    <property type="match status" value="1"/>
</dbReference>
<dbReference type="OrthoDB" id="277029at2759"/>
<keyword evidence="2" id="KW-1185">Reference proteome</keyword>
<name>A0A177EDH8_9MICR</name>
<comment type="caution">
    <text evidence="1">The sequence shown here is derived from an EMBL/GenBank/DDBJ whole genome shotgun (WGS) entry which is preliminary data.</text>
</comment>
<dbReference type="InterPro" id="IPR038564">
    <property type="entry name" value="Maf1_sf"/>
</dbReference>
<proteinExistence type="predicted"/>
<dbReference type="Proteomes" id="UP000185944">
    <property type="component" value="Unassembled WGS sequence"/>
</dbReference>
<dbReference type="GeneID" id="93647538"/>
<organism evidence="1 2">
    <name type="scientific">Nematocida displodere</name>
    <dbReference type="NCBI Taxonomy" id="1805483"/>
    <lineage>
        <taxon>Eukaryota</taxon>
        <taxon>Fungi</taxon>
        <taxon>Fungi incertae sedis</taxon>
        <taxon>Microsporidia</taxon>
        <taxon>Nematocida</taxon>
    </lineage>
</organism>
<dbReference type="VEuPathDB" id="MicrosporidiaDB:NEDG_01188"/>
<dbReference type="EMBL" id="LTDL01000042">
    <property type="protein sequence ID" value="OAG29049.1"/>
    <property type="molecule type" value="Genomic_DNA"/>
</dbReference>
<reference evidence="1 2" key="1">
    <citation type="submission" date="2016-02" db="EMBL/GenBank/DDBJ databases">
        <title>Discovery of a natural microsporidian pathogen with a broad tissue tropism in Caenorhabditis elegans.</title>
        <authorList>
            <person name="Luallen R.J."/>
            <person name="Reinke A.W."/>
            <person name="Tong L."/>
            <person name="Botts M.R."/>
            <person name="Felix M.-A."/>
            <person name="Troemel E.R."/>
        </authorList>
    </citation>
    <scope>NUCLEOTIDE SEQUENCE [LARGE SCALE GENOMIC DNA]</scope>
    <source>
        <strain evidence="1 2">JUm2807</strain>
    </source>
</reference>
<sequence length="171" mass="19799">MKYLELEGINQIAGDLLRIEETVKGLNIRLEAYSLKKTRKERKDSKSSKYLSIASMVAAALNMTFFEYEIDLAQKDMKVVPEVEAKSLLTSKMFTLGITKDYSEMVQWVDRVFEGTKTATGKDRKILRLNKPIGPFERSLWSECLVFYGREMKRIILFVTLYQKNTHSPNL</sequence>
<accession>A0A177EDH8</accession>
<evidence type="ECO:0000313" key="1">
    <source>
        <dbReference type="EMBL" id="OAG29049.1"/>
    </source>
</evidence>
<protein>
    <submittedName>
        <fullName evidence="1">Uncharacterized protein</fullName>
    </submittedName>
</protein>
<dbReference type="RefSeq" id="XP_067543794.1">
    <property type="nucleotide sequence ID" value="XM_067688606.1"/>
</dbReference>
<evidence type="ECO:0000313" key="2">
    <source>
        <dbReference type="Proteomes" id="UP000185944"/>
    </source>
</evidence>